<dbReference type="SMART" id="SM00906">
    <property type="entry name" value="Fungal_trans"/>
    <property type="match status" value="1"/>
</dbReference>
<evidence type="ECO:0000313" key="5">
    <source>
        <dbReference type="Proteomes" id="UP001383192"/>
    </source>
</evidence>
<dbReference type="GO" id="GO:0003700">
    <property type="term" value="F:DNA-binding transcription factor activity"/>
    <property type="evidence" value="ECO:0007669"/>
    <property type="project" value="InterPro"/>
</dbReference>
<dbReference type="GO" id="GO:0006351">
    <property type="term" value="P:DNA-templated transcription"/>
    <property type="evidence" value="ECO:0007669"/>
    <property type="project" value="InterPro"/>
</dbReference>
<accession>A0AAW0B2G6</accession>
<evidence type="ECO:0000313" key="4">
    <source>
        <dbReference type="EMBL" id="KAK7020194.1"/>
    </source>
</evidence>
<evidence type="ECO:0000259" key="3">
    <source>
        <dbReference type="SMART" id="SM00906"/>
    </source>
</evidence>
<keyword evidence="5" id="KW-1185">Reference proteome</keyword>
<dbReference type="Pfam" id="PF04082">
    <property type="entry name" value="Fungal_trans"/>
    <property type="match status" value="1"/>
</dbReference>
<organism evidence="4 5">
    <name type="scientific">Paramarasmius palmivorus</name>
    <dbReference type="NCBI Taxonomy" id="297713"/>
    <lineage>
        <taxon>Eukaryota</taxon>
        <taxon>Fungi</taxon>
        <taxon>Dikarya</taxon>
        <taxon>Basidiomycota</taxon>
        <taxon>Agaricomycotina</taxon>
        <taxon>Agaricomycetes</taxon>
        <taxon>Agaricomycetidae</taxon>
        <taxon>Agaricales</taxon>
        <taxon>Marasmiineae</taxon>
        <taxon>Marasmiaceae</taxon>
        <taxon>Paramarasmius</taxon>
    </lineage>
</organism>
<dbReference type="PANTHER" id="PTHR46910">
    <property type="entry name" value="TRANSCRIPTION FACTOR PDR1"/>
    <property type="match status" value="1"/>
</dbReference>
<proteinExistence type="predicted"/>
<dbReference type="AlphaFoldDB" id="A0AAW0B2G6"/>
<feature type="domain" description="Xylanolytic transcriptional activator regulatory" evidence="3">
    <location>
        <begin position="315"/>
        <end position="388"/>
    </location>
</feature>
<keyword evidence="1" id="KW-0539">Nucleus</keyword>
<protein>
    <submittedName>
        <fullName evidence="4">Gypsy retrotransposon integrase-like protein 1</fullName>
    </submittedName>
</protein>
<name>A0AAW0B2G6_9AGAR</name>
<feature type="compositionally biased region" description="Low complexity" evidence="2">
    <location>
        <begin position="96"/>
        <end position="109"/>
    </location>
</feature>
<evidence type="ECO:0000256" key="2">
    <source>
        <dbReference type="SAM" id="MobiDB-lite"/>
    </source>
</evidence>
<sequence>MPMMSIAETWAKKVHNPLHTSYTSQLTVFGRATEKVESLIGAILSPSTPFVVPEDPEVTRQMLVDLANHARTLDRQLSLARGTLVSEDTFHPNRPFPQTTSTTPSPNSEAEAEDSEDSLDTITTDFQKLLITHNQRHYGRSSDFVFLQYAFEAGRIPRMLQPLTGTVFASFRRPEFWHRLPFQRICDTPDPGYPLVFPDPDLLQDLIRIYFSTINCILPLLHRPTFERSVAAGLHFHDRPFAFTVLAVCAIASRQSDDPRNLYDGTDSCHSLGWKWFQQIPLVQLKFTDQPTLYDVQSCILTVLFLRMTSTPDSVWILTGVGIRYAQEMGAHRKKPKGHKRTIEDELWNRAFWILLVTDFSTSIAWGRPSIVSPDNYDADLPADCDDEYWEHSEFQQPEGTPSVISCFRTYCKLMEIAGSVQRTLYGIGKSPSSVPGSQAQTEAVLELDSALNQFVNDIPSHLKWDKPQSNFLFYWQSCILNSMVHWVRIRVHRPFILRAIHSSSSDSDTDNGIPSQTICRTAARSMVLIAEALHARRLSEGRKTSIEMAPSLISPLLIASLVFLVIRKEMEYVDRCMALVKWYEPRYQSAGRIVDSLNAIIAIVQNSDERVDQFPQVAQQPIPSENQVFPVPDQQQSTFDWSYLQPQPQSQPPLATQDTIWPASSFYGSNGDGHSQENWDSFMAMLDGQGMDLGFQ</sequence>
<dbReference type="GO" id="GO:0008270">
    <property type="term" value="F:zinc ion binding"/>
    <property type="evidence" value="ECO:0007669"/>
    <property type="project" value="InterPro"/>
</dbReference>
<dbReference type="EMBL" id="JAYKXP010000191">
    <property type="protein sequence ID" value="KAK7020194.1"/>
    <property type="molecule type" value="Genomic_DNA"/>
</dbReference>
<dbReference type="CDD" id="cd12148">
    <property type="entry name" value="fungal_TF_MHR"/>
    <property type="match status" value="1"/>
</dbReference>
<feature type="region of interest" description="Disordered" evidence="2">
    <location>
        <begin position="88"/>
        <end position="118"/>
    </location>
</feature>
<dbReference type="Proteomes" id="UP001383192">
    <property type="component" value="Unassembled WGS sequence"/>
</dbReference>
<gene>
    <name evidence="4" type="primary">GIN1_22</name>
    <name evidence="4" type="ORF">VNI00_017807</name>
</gene>
<evidence type="ECO:0000256" key="1">
    <source>
        <dbReference type="ARBA" id="ARBA00023242"/>
    </source>
</evidence>
<dbReference type="GO" id="GO:0003677">
    <property type="term" value="F:DNA binding"/>
    <property type="evidence" value="ECO:0007669"/>
    <property type="project" value="InterPro"/>
</dbReference>
<reference evidence="4 5" key="1">
    <citation type="submission" date="2024-01" db="EMBL/GenBank/DDBJ databases">
        <title>A draft genome for a cacao thread blight-causing isolate of Paramarasmius palmivorus.</title>
        <authorList>
            <person name="Baruah I.K."/>
            <person name="Bukari Y."/>
            <person name="Amoako-Attah I."/>
            <person name="Meinhardt L.W."/>
            <person name="Bailey B.A."/>
            <person name="Cohen S.P."/>
        </authorList>
    </citation>
    <scope>NUCLEOTIDE SEQUENCE [LARGE SCALE GENOMIC DNA]</scope>
    <source>
        <strain evidence="4 5">GH-12</strain>
    </source>
</reference>
<dbReference type="InterPro" id="IPR050987">
    <property type="entry name" value="AtrR-like"/>
</dbReference>
<dbReference type="InterPro" id="IPR007219">
    <property type="entry name" value="XnlR_reg_dom"/>
</dbReference>
<dbReference type="PANTHER" id="PTHR46910:SF38">
    <property type="entry name" value="ZN(2)-C6 FUNGAL-TYPE DOMAIN-CONTAINING PROTEIN"/>
    <property type="match status" value="1"/>
</dbReference>
<comment type="caution">
    <text evidence="4">The sequence shown here is derived from an EMBL/GenBank/DDBJ whole genome shotgun (WGS) entry which is preliminary data.</text>
</comment>